<evidence type="ECO:0000256" key="4">
    <source>
        <dbReference type="ARBA" id="ARBA00022692"/>
    </source>
</evidence>
<dbReference type="AlphaFoldDB" id="A0A840E9X4"/>
<feature type="transmembrane region" description="Helical" evidence="11">
    <location>
        <begin position="371"/>
        <end position="398"/>
    </location>
</feature>
<evidence type="ECO:0000313" key="14">
    <source>
        <dbReference type="Proteomes" id="UP000576209"/>
    </source>
</evidence>
<keyword evidence="14" id="KW-1185">Reference proteome</keyword>
<feature type="domain" description="Citrate transporter-like" evidence="12">
    <location>
        <begin position="13"/>
        <end position="393"/>
    </location>
</feature>
<feature type="transmembrane region" description="Helical" evidence="11">
    <location>
        <begin position="213"/>
        <end position="234"/>
    </location>
</feature>
<dbReference type="PANTHER" id="PTHR43269:SF2">
    <property type="entry name" value="SODIUM_PROTON ANTIPORTER 1-RELATED"/>
    <property type="match status" value="1"/>
</dbReference>
<reference evidence="13 14" key="1">
    <citation type="submission" date="2020-08" db="EMBL/GenBank/DDBJ databases">
        <title>Genomic Encyclopedia of Type Strains, Phase IV (KMG-IV): sequencing the most valuable type-strain genomes for metagenomic binning, comparative biology and taxonomic classification.</title>
        <authorList>
            <person name="Goeker M."/>
        </authorList>
    </citation>
    <scope>NUCLEOTIDE SEQUENCE [LARGE SCALE GENOMIC DNA]</scope>
    <source>
        <strain evidence="13 14">DSM 105137</strain>
    </source>
</reference>
<dbReference type="GO" id="GO:0016020">
    <property type="term" value="C:membrane"/>
    <property type="evidence" value="ECO:0007669"/>
    <property type="project" value="UniProtKB-SubCell"/>
</dbReference>
<dbReference type="Proteomes" id="UP000576209">
    <property type="component" value="Unassembled WGS sequence"/>
</dbReference>
<evidence type="ECO:0000256" key="7">
    <source>
        <dbReference type="ARBA" id="ARBA00023065"/>
    </source>
</evidence>
<keyword evidence="7" id="KW-0406">Ion transport</keyword>
<evidence type="ECO:0000256" key="3">
    <source>
        <dbReference type="ARBA" id="ARBA00022449"/>
    </source>
</evidence>
<feature type="transmembrane region" description="Helical" evidence="11">
    <location>
        <begin position="410"/>
        <end position="435"/>
    </location>
</feature>
<comment type="subcellular location">
    <subcellularLocation>
        <location evidence="1">Membrane</location>
        <topology evidence="1">Multi-pass membrane protein</topology>
    </subcellularLocation>
</comment>
<keyword evidence="6" id="KW-0915">Sodium</keyword>
<feature type="transmembrane region" description="Helical" evidence="11">
    <location>
        <begin position="174"/>
        <end position="193"/>
    </location>
</feature>
<dbReference type="InterPro" id="IPR045016">
    <property type="entry name" value="NhaD-like"/>
</dbReference>
<keyword evidence="3" id="KW-0050">Antiport</keyword>
<gene>
    <name evidence="13" type="ORF">GGR28_002797</name>
</gene>
<protein>
    <submittedName>
        <fullName evidence="13">Na+/H+ antiporter NhaD/arsenite permease-like protein</fullName>
    </submittedName>
</protein>
<feature type="transmembrane region" description="Helical" evidence="11">
    <location>
        <begin position="331"/>
        <end position="359"/>
    </location>
</feature>
<evidence type="ECO:0000313" key="13">
    <source>
        <dbReference type="EMBL" id="MBB4080167.1"/>
    </source>
</evidence>
<evidence type="ECO:0000256" key="10">
    <source>
        <dbReference type="ARBA" id="ARBA00025753"/>
    </source>
</evidence>
<organism evidence="13 14">
    <name type="scientific">Neolewinella aquimaris</name>
    <dbReference type="NCBI Taxonomy" id="1835722"/>
    <lineage>
        <taxon>Bacteria</taxon>
        <taxon>Pseudomonadati</taxon>
        <taxon>Bacteroidota</taxon>
        <taxon>Saprospiria</taxon>
        <taxon>Saprospirales</taxon>
        <taxon>Lewinellaceae</taxon>
        <taxon>Neolewinella</taxon>
    </lineage>
</organism>
<keyword evidence="5 11" id="KW-1133">Transmembrane helix</keyword>
<accession>A0A840E9X4</accession>
<evidence type="ECO:0000256" key="11">
    <source>
        <dbReference type="SAM" id="Phobius"/>
    </source>
</evidence>
<keyword evidence="8 11" id="KW-0472">Membrane</keyword>
<evidence type="ECO:0000256" key="5">
    <source>
        <dbReference type="ARBA" id="ARBA00022989"/>
    </source>
</evidence>
<dbReference type="InterPro" id="IPR004680">
    <property type="entry name" value="Cit_transptr-like_dom"/>
</dbReference>
<feature type="transmembrane region" description="Helical" evidence="11">
    <location>
        <begin position="447"/>
        <end position="465"/>
    </location>
</feature>
<evidence type="ECO:0000256" key="9">
    <source>
        <dbReference type="ARBA" id="ARBA00023201"/>
    </source>
</evidence>
<feature type="transmembrane region" description="Helical" evidence="11">
    <location>
        <begin position="135"/>
        <end position="162"/>
    </location>
</feature>
<dbReference type="NCBIfam" id="NF038006">
    <property type="entry name" value="NhaD_1"/>
    <property type="match status" value="1"/>
</dbReference>
<comment type="caution">
    <text evidence="13">The sequence shown here is derived from an EMBL/GenBank/DDBJ whole genome shotgun (WGS) entry which is preliminary data.</text>
</comment>
<evidence type="ECO:0000256" key="1">
    <source>
        <dbReference type="ARBA" id="ARBA00004141"/>
    </source>
</evidence>
<feature type="transmembrane region" description="Helical" evidence="11">
    <location>
        <begin position="27"/>
        <end position="45"/>
    </location>
</feature>
<dbReference type="Pfam" id="PF03600">
    <property type="entry name" value="CitMHS"/>
    <property type="match status" value="1"/>
</dbReference>
<dbReference type="GO" id="GO:0015297">
    <property type="term" value="F:antiporter activity"/>
    <property type="evidence" value="ECO:0007669"/>
    <property type="project" value="UniProtKB-KW"/>
</dbReference>
<comment type="similarity">
    <text evidence="10">Belongs to the NhaD Na(+)/H(+) (TC 2.A.62) antiporter family.</text>
</comment>
<keyword evidence="4 11" id="KW-0812">Transmembrane</keyword>
<evidence type="ECO:0000256" key="8">
    <source>
        <dbReference type="ARBA" id="ARBA00023136"/>
    </source>
</evidence>
<sequence>MIAAVVACFVIGYIVIVFEHPLRLDKTVPALLMGAICWALLSIGFSNGSLEIVNTEGEVFNMFNSISGEAMEVGHAGAHEVAEEGFVGALLHHLGKTAEILIFLIGAMTIVEIVDLHRGFDVLKGWVNTRSKKRLLWIVGVLGFILSAIIDNLTATIVLVTLLRKLVPDRDQRIWYVALIIIAANAGGAWSPIGDVTTTMLWIGKRVSTAGLMEYLIVPSLVCFIIPFAIASFMKPFQGEINMPVLTDEEEEDRGRLLSSKTMLFLGLGMIVFVPIFKTLTHLPPYLGMMLSLGVVWLVSEYIHPEEDFTEERKAQYSAHKALSRIEMSSILFFLGILLAVAALETVVINGVGALRAVAESLQSVIPNEDIVILVLGFLSAIIDNVPLVAASMGMYDLVTHPMDARLWHFIAYSAGTGGSMLVIGSAAGVAAMGMERIDFIWYFKKISWLAFVGFAAGAAVFLIIESMFNIGVTH</sequence>
<keyword evidence="2" id="KW-0813">Transport</keyword>
<evidence type="ECO:0000259" key="12">
    <source>
        <dbReference type="Pfam" id="PF03600"/>
    </source>
</evidence>
<feature type="transmembrane region" description="Helical" evidence="11">
    <location>
        <begin position="100"/>
        <end position="120"/>
    </location>
</feature>
<dbReference type="RefSeq" id="WP_183496404.1">
    <property type="nucleotide sequence ID" value="NZ_JACIFF010000007.1"/>
</dbReference>
<evidence type="ECO:0000256" key="6">
    <source>
        <dbReference type="ARBA" id="ARBA00023053"/>
    </source>
</evidence>
<feature type="transmembrane region" description="Helical" evidence="11">
    <location>
        <begin position="263"/>
        <end position="280"/>
    </location>
</feature>
<proteinExistence type="inferred from homology"/>
<dbReference type="EMBL" id="JACIFF010000007">
    <property type="protein sequence ID" value="MBB4080167.1"/>
    <property type="molecule type" value="Genomic_DNA"/>
</dbReference>
<evidence type="ECO:0000256" key="2">
    <source>
        <dbReference type="ARBA" id="ARBA00022448"/>
    </source>
</evidence>
<keyword evidence="9" id="KW-0739">Sodium transport</keyword>
<dbReference type="GO" id="GO:0006814">
    <property type="term" value="P:sodium ion transport"/>
    <property type="evidence" value="ECO:0007669"/>
    <property type="project" value="UniProtKB-KW"/>
</dbReference>
<name>A0A840E9X4_9BACT</name>
<dbReference type="PANTHER" id="PTHR43269">
    <property type="entry name" value="SODIUM/PROTON ANTIPORTER 1-RELATED"/>
    <property type="match status" value="1"/>
</dbReference>